<accession>A0ACB7S813</accession>
<sequence>MPKPWIQFTTRALIQDRRDLSELRRLAQTVLEGVKNDYRMVVTWRTKMGKLEVLEHLGVLHWRLPDERDYDYDPSIRMPLQRAKANRTYFSRVASLRLLARWENGDTSCVEDIRSDPECVAPERALVRYEYGRNLLWITPGTMVQPLFYSGAEPHINLATLGTMLAYELWSAVRRHAPVLQPPGDVSSFEDEVSCLVTAYRNVTNDTRPARFVAAEIYSRWRALRTVMDAARKSFQPARRSSGRWPDVGEAQVLFVRYCSLFCARKYVDRTRVAQCDLPVASMPEFASLFHCARVDSLGAVAADCQPT</sequence>
<gene>
    <name evidence="1" type="ORF">HPB50_026211</name>
</gene>
<keyword evidence="2" id="KW-1185">Reference proteome</keyword>
<comment type="caution">
    <text evidence="1">The sequence shown here is derived from an EMBL/GenBank/DDBJ whole genome shotgun (WGS) entry which is preliminary data.</text>
</comment>
<evidence type="ECO:0000313" key="1">
    <source>
        <dbReference type="EMBL" id="KAH6929302.1"/>
    </source>
</evidence>
<dbReference type="Proteomes" id="UP000821845">
    <property type="component" value="Chromosome 6"/>
</dbReference>
<protein>
    <submittedName>
        <fullName evidence="1">Uncharacterized protein</fullName>
    </submittedName>
</protein>
<organism evidence="1 2">
    <name type="scientific">Hyalomma asiaticum</name>
    <name type="common">Tick</name>
    <dbReference type="NCBI Taxonomy" id="266040"/>
    <lineage>
        <taxon>Eukaryota</taxon>
        <taxon>Metazoa</taxon>
        <taxon>Ecdysozoa</taxon>
        <taxon>Arthropoda</taxon>
        <taxon>Chelicerata</taxon>
        <taxon>Arachnida</taxon>
        <taxon>Acari</taxon>
        <taxon>Parasitiformes</taxon>
        <taxon>Ixodida</taxon>
        <taxon>Ixodoidea</taxon>
        <taxon>Ixodidae</taxon>
        <taxon>Hyalomminae</taxon>
        <taxon>Hyalomma</taxon>
    </lineage>
</organism>
<proteinExistence type="predicted"/>
<reference evidence="1" key="1">
    <citation type="submission" date="2020-05" db="EMBL/GenBank/DDBJ databases">
        <title>Large-scale comparative analyses of tick genomes elucidate their genetic diversity and vector capacities.</title>
        <authorList>
            <person name="Jia N."/>
            <person name="Wang J."/>
            <person name="Shi W."/>
            <person name="Du L."/>
            <person name="Sun Y."/>
            <person name="Zhan W."/>
            <person name="Jiang J."/>
            <person name="Wang Q."/>
            <person name="Zhang B."/>
            <person name="Ji P."/>
            <person name="Sakyi L.B."/>
            <person name="Cui X."/>
            <person name="Yuan T."/>
            <person name="Jiang B."/>
            <person name="Yang W."/>
            <person name="Lam T.T.-Y."/>
            <person name="Chang Q."/>
            <person name="Ding S."/>
            <person name="Wang X."/>
            <person name="Zhu J."/>
            <person name="Ruan X."/>
            <person name="Zhao L."/>
            <person name="Wei J."/>
            <person name="Que T."/>
            <person name="Du C."/>
            <person name="Cheng J."/>
            <person name="Dai P."/>
            <person name="Han X."/>
            <person name="Huang E."/>
            <person name="Gao Y."/>
            <person name="Liu J."/>
            <person name="Shao H."/>
            <person name="Ye R."/>
            <person name="Li L."/>
            <person name="Wei W."/>
            <person name="Wang X."/>
            <person name="Wang C."/>
            <person name="Yang T."/>
            <person name="Huo Q."/>
            <person name="Li W."/>
            <person name="Guo W."/>
            <person name="Chen H."/>
            <person name="Zhou L."/>
            <person name="Ni X."/>
            <person name="Tian J."/>
            <person name="Zhou Y."/>
            <person name="Sheng Y."/>
            <person name="Liu T."/>
            <person name="Pan Y."/>
            <person name="Xia L."/>
            <person name="Li J."/>
            <person name="Zhao F."/>
            <person name="Cao W."/>
        </authorList>
    </citation>
    <scope>NUCLEOTIDE SEQUENCE</scope>
    <source>
        <strain evidence="1">Hyas-2018</strain>
    </source>
</reference>
<dbReference type="EMBL" id="CM023486">
    <property type="protein sequence ID" value="KAH6929302.1"/>
    <property type="molecule type" value="Genomic_DNA"/>
</dbReference>
<name>A0ACB7S813_HYAAI</name>
<evidence type="ECO:0000313" key="2">
    <source>
        <dbReference type="Proteomes" id="UP000821845"/>
    </source>
</evidence>